<reference evidence="2" key="1">
    <citation type="submission" date="2020-02" db="EMBL/GenBank/DDBJ databases">
        <authorList>
            <person name="Meier V. D."/>
        </authorList>
    </citation>
    <scope>NUCLEOTIDE SEQUENCE</scope>
    <source>
        <strain evidence="2">AVDCRST_MAG50</strain>
    </source>
</reference>
<gene>
    <name evidence="2" type="ORF">AVDCRST_MAG50-95</name>
</gene>
<organism evidence="2">
    <name type="scientific">uncultured Acidimicrobiales bacterium</name>
    <dbReference type="NCBI Taxonomy" id="310071"/>
    <lineage>
        <taxon>Bacteria</taxon>
        <taxon>Bacillati</taxon>
        <taxon>Actinomycetota</taxon>
        <taxon>Acidimicrobiia</taxon>
        <taxon>Acidimicrobiales</taxon>
        <taxon>environmental samples</taxon>
    </lineage>
</organism>
<name>A0A6J4H1I3_9ACTN</name>
<feature type="non-terminal residue" evidence="2">
    <location>
        <position position="80"/>
    </location>
</feature>
<dbReference type="AlphaFoldDB" id="A0A6J4H1I3"/>
<proteinExistence type="predicted"/>
<protein>
    <submittedName>
        <fullName evidence="2">Putative ferredoxin</fullName>
    </submittedName>
</protein>
<feature type="compositionally biased region" description="Basic residues" evidence="1">
    <location>
        <begin position="44"/>
        <end position="74"/>
    </location>
</feature>
<accession>A0A6J4H1I3</accession>
<dbReference type="EMBL" id="CADCTF010000009">
    <property type="protein sequence ID" value="CAA9212513.1"/>
    <property type="molecule type" value="Genomic_DNA"/>
</dbReference>
<evidence type="ECO:0000313" key="2">
    <source>
        <dbReference type="EMBL" id="CAA9212513.1"/>
    </source>
</evidence>
<feature type="region of interest" description="Disordered" evidence="1">
    <location>
        <begin position="1"/>
        <end position="80"/>
    </location>
</feature>
<sequence length="80" mass="8866">GHEGLDRSGSVHGRRALRRDRPLCLHPARRRSGVREGGSEGLRAPRRARGPGRRACGHGGRHHRVGRRVPRGVHLHRDGV</sequence>
<feature type="non-terminal residue" evidence="2">
    <location>
        <position position="1"/>
    </location>
</feature>
<evidence type="ECO:0000256" key="1">
    <source>
        <dbReference type="SAM" id="MobiDB-lite"/>
    </source>
</evidence>